<gene>
    <name evidence="2" type="ORF">B0T24DRAFT_598316</name>
</gene>
<dbReference type="EMBL" id="JAULSN010000009">
    <property type="protein sequence ID" value="KAK3364995.1"/>
    <property type="molecule type" value="Genomic_DNA"/>
</dbReference>
<evidence type="ECO:0000313" key="2">
    <source>
        <dbReference type="EMBL" id="KAK3364995.1"/>
    </source>
</evidence>
<reference evidence="2" key="2">
    <citation type="submission" date="2023-06" db="EMBL/GenBank/DDBJ databases">
        <authorList>
            <consortium name="Lawrence Berkeley National Laboratory"/>
            <person name="Haridas S."/>
            <person name="Hensen N."/>
            <person name="Bonometti L."/>
            <person name="Westerberg I."/>
            <person name="Brannstrom I.O."/>
            <person name="Guillou S."/>
            <person name="Cros-Aarteil S."/>
            <person name="Calhoun S."/>
            <person name="Kuo A."/>
            <person name="Mondo S."/>
            <person name="Pangilinan J."/>
            <person name="Riley R."/>
            <person name="Labutti K."/>
            <person name="Andreopoulos B."/>
            <person name="Lipzen A."/>
            <person name="Chen C."/>
            <person name="Yanf M."/>
            <person name="Daum C."/>
            <person name="Ng V."/>
            <person name="Clum A."/>
            <person name="Steindorff A."/>
            <person name="Ohm R."/>
            <person name="Martin F."/>
            <person name="Silar P."/>
            <person name="Natvig D."/>
            <person name="Lalanne C."/>
            <person name="Gautier V."/>
            <person name="Ament-Velasquez S.L."/>
            <person name="Kruys A."/>
            <person name="Hutchinson M.I."/>
            <person name="Powell A.J."/>
            <person name="Barry K."/>
            <person name="Miller A.N."/>
            <person name="Grigoriev I.V."/>
            <person name="Debuchy R."/>
            <person name="Gladieux P."/>
            <person name="Thoren M.H."/>
            <person name="Johannesson H."/>
        </authorList>
    </citation>
    <scope>NUCLEOTIDE SEQUENCE</scope>
    <source>
        <strain evidence="2">CBS 958.72</strain>
    </source>
</reference>
<keyword evidence="3" id="KW-1185">Reference proteome</keyword>
<organism evidence="2 3">
    <name type="scientific">Lasiosphaeria ovina</name>
    <dbReference type="NCBI Taxonomy" id="92902"/>
    <lineage>
        <taxon>Eukaryota</taxon>
        <taxon>Fungi</taxon>
        <taxon>Dikarya</taxon>
        <taxon>Ascomycota</taxon>
        <taxon>Pezizomycotina</taxon>
        <taxon>Sordariomycetes</taxon>
        <taxon>Sordariomycetidae</taxon>
        <taxon>Sordariales</taxon>
        <taxon>Lasiosphaeriaceae</taxon>
        <taxon>Lasiosphaeria</taxon>
    </lineage>
</organism>
<dbReference type="AlphaFoldDB" id="A0AAE0MZT7"/>
<feature type="region of interest" description="Disordered" evidence="1">
    <location>
        <begin position="1"/>
        <end position="24"/>
    </location>
</feature>
<protein>
    <submittedName>
        <fullName evidence="2">Uncharacterized protein</fullName>
    </submittedName>
</protein>
<feature type="compositionally biased region" description="Basic and acidic residues" evidence="1">
    <location>
        <begin position="1"/>
        <end position="11"/>
    </location>
</feature>
<dbReference type="InterPro" id="IPR038305">
    <property type="entry name" value="HeLo_sf"/>
</dbReference>
<evidence type="ECO:0000256" key="1">
    <source>
        <dbReference type="SAM" id="MobiDB-lite"/>
    </source>
</evidence>
<comment type="caution">
    <text evidence="2">The sequence shown here is derived from an EMBL/GenBank/DDBJ whole genome shotgun (WGS) entry which is preliminary data.</text>
</comment>
<dbReference type="Gene3D" id="1.20.120.1020">
    <property type="entry name" value="Prion-inhibition and propagation, HeLo domain"/>
    <property type="match status" value="1"/>
</dbReference>
<dbReference type="Proteomes" id="UP001287356">
    <property type="component" value="Unassembled WGS sequence"/>
</dbReference>
<proteinExistence type="predicted"/>
<sequence length="111" mass="12525">MAEAHTRDSHQRLPPLHSRTSESKRRKLVWALWSKTGRTEQVELSEKLVQGLHDLVPRDTEQSTRPLHEPDSLIVSEDRTKVGGVRDISATNGGFAALNMNFQGATIYHKL</sequence>
<reference evidence="2" key="1">
    <citation type="journal article" date="2023" name="Mol. Phylogenet. Evol.">
        <title>Genome-scale phylogeny and comparative genomics of the fungal order Sordariales.</title>
        <authorList>
            <person name="Hensen N."/>
            <person name="Bonometti L."/>
            <person name="Westerberg I."/>
            <person name="Brannstrom I.O."/>
            <person name="Guillou S."/>
            <person name="Cros-Aarteil S."/>
            <person name="Calhoun S."/>
            <person name="Haridas S."/>
            <person name="Kuo A."/>
            <person name="Mondo S."/>
            <person name="Pangilinan J."/>
            <person name="Riley R."/>
            <person name="LaButti K."/>
            <person name="Andreopoulos B."/>
            <person name="Lipzen A."/>
            <person name="Chen C."/>
            <person name="Yan M."/>
            <person name="Daum C."/>
            <person name="Ng V."/>
            <person name="Clum A."/>
            <person name="Steindorff A."/>
            <person name="Ohm R.A."/>
            <person name="Martin F."/>
            <person name="Silar P."/>
            <person name="Natvig D.O."/>
            <person name="Lalanne C."/>
            <person name="Gautier V."/>
            <person name="Ament-Velasquez S.L."/>
            <person name="Kruys A."/>
            <person name="Hutchinson M.I."/>
            <person name="Powell A.J."/>
            <person name="Barry K."/>
            <person name="Miller A.N."/>
            <person name="Grigoriev I.V."/>
            <person name="Debuchy R."/>
            <person name="Gladieux P."/>
            <person name="Hiltunen Thoren M."/>
            <person name="Johannesson H."/>
        </authorList>
    </citation>
    <scope>NUCLEOTIDE SEQUENCE</scope>
    <source>
        <strain evidence="2">CBS 958.72</strain>
    </source>
</reference>
<evidence type="ECO:0000313" key="3">
    <source>
        <dbReference type="Proteomes" id="UP001287356"/>
    </source>
</evidence>
<name>A0AAE0MZT7_9PEZI</name>
<accession>A0AAE0MZT7</accession>